<dbReference type="Pfam" id="PF13419">
    <property type="entry name" value="HAD_2"/>
    <property type="match status" value="1"/>
</dbReference>
<protein>
    <submittedName>
        <fullName evidence="1">Putative Glycerol-3-phosphate phosphatase</fullName>
    </submittedName>
</protein>
<evidence type="ECO:0000313" key="1">
    <source>
        <dbReference type="EMBL" id="CEN62288.1"/>
    </source>
</evidence>
<organism evidence="1 2">
    <name type="scientific">Aspergillus calidoustus</name>
    <dbReference type="NCBI Taxonomy" id="454130"/>
    <lineage>
        <taxon>Eukaryota</taxon>
        <taxon>Fungi</taxon>
        <taxon>Dikarya</taxon>
        <taxon>Ascomycota</taxon>
        <taxon>Pezizomycotina</taxon>
        <taxon>Eurotiomycetes</taxon>
        <taxon>Eurotiomycetidae</taxon>
        <taxon>Eurotiales</taxon>
        <taxon>Aspergillaceae</taxon>
        <taxon>Aspergillus</taxon>
        <taxon>Aspergillus subgen. Nidulantes</taxon>
    </lineage>
</organism>
<proteinExistence type="predicted"/>
<dbReference type="EMBL" id="CDMC01000007">
    <property type="protein sequence ID" value="CEN62288.1"/>
    <property type="molecule type" value="Genomic_DNA"/>
</dbReference>
<name>A0A0U5CR93_ASPCI</name>
<dbReference type="OMA" id="QVHTFDG"/>
<dbReference type="InterPro" id="IPR051806">
    <property type="entry name" value="HAD-like_SPP"/>
</dbReference>
<dbReference type="CDD" id="cd07527">
    <property type="entry name" value="HAD_ScGPP-like"/>
    <property type="match status" value="1"/>
</dbReference>
<dbReference type="PANTHER" id="PTHR43481:SF4">
    <property type="entry name" value="GLYCEROL-1-PHOSPHATE PHOSPHOHYDROLASE 1-RELATED"/>
    <property type="match status" value="1"/>
</dbReference>
<dbReference type="SFLD" id="SFLDG01129">
    <property type="entry name" value="C1.5:_HAD__Beta-PGM__Phosphata"/>
    <property type="match status" value="1"/>
</dbReference>
<dbReference type="OrthoDB" id="40579at2759"/>
<gene>
    <name evidence="1" type="ORF">ASPCAL08926</name>
</gene>
<dbReference type="InterPro" id="IPR006439">
    <property type="entry name" value="HAD-SF_hydro_IA"/>
</dbReference>
<dbReference type="SFLD" id="SFLDG01135">
    <property type="entry name" value="C1.5.6:_HAD__Beta-PGM__Phospha"/>
    <property type="match status" value="1"/>
</dbReference>
<sequence length="235" mass="25382">MPASGSFSAPPQTLTFDGLLSDFDGTIVDSTDAIIKHWHKIGAELGVDPATILATSHGRRSIDTLQLYDPKKPNWEYVSYVEGLIPKEYGSDAVEIPGARNLLSALEESRAPWGVVTSGTRALIDGWLGVLKLTHPKVLVTAEDVELGKPDPRCYLLGRKKLNLENSSSLVVLEDAPSGIKAGKAAGFTVIALTTTHKLEQLQEAGADVIVEDLRSISVKNVEGRVQLEIRNAFQ</sequence>
<evidence type="ECO:0000313" key="2">
    <source>
        <dbReference type="Proteomes" id="UP000054771"/>
    </source>
</evidence>
<dbReference type="InterPro" id="IPR023198">
    <property type="entry name" value="PGP-like_dom2"/>
</dbReference>
<dbReference type="AlphaFoldDB" id="A0A0U5CR93"/>
<dbReference type="NCBIfam" id="TIGR01509">
    <property type="entry name" value="HAD-SF-IA-v3"/>
    <property type="match status" value="1"/>
</dbReference>
<reference evidence="2" key="1">
    <citation type="journal article" date="2016" name="Genome Announc.">
        <title>Draft genome sequences of fungus Aspergillus calidoustus.</title>
        <authorList>
            <person name="Horn F."/>
            <person name="Linde J."/>
            <person name="Mattern D.J."/>
            <person name="Walther G."/>
            <person name="Guthke R."/>
            <person name="Scherlach K."/>
            <person name="Martin K."/>
            <person name="Brakhage A.A."/>
            <person name="Petzke L."/>
            <person name="Valiante V."/>
        </authorList>
    </citation>
    <scope>NUCLEOTIDE SEQUENCE [LARGE SCALE GENOMIC DNA]</scope>
    <source>
        <strain evidence="2">SF006504</strain>
    </source>
</reference>
<dbReference type="InterPro" id="IPR023214">
    <property type="entry name" value="HAD_sf"/>
</dbReference>
<dbReference type="SUPFAM" id="SSF56784">
    <property type="entry name" value="HAD-like"/>
    <property type="match status" value="1"/>
</dbReference>
<dbReference type="PANTHER" id="PTHR43481">
    <property type="entry name" value="FRUCTOSE-1-PHOSPHATE PHOSPHATASE"/>
    <property type="match status" value="1"/>
</dbReference>
<dbReference type="InterPro" id="IPR036412">
    <property type="entry name" value="HAD-like_sf"/>
</dbReference>
<dbReference type="SFLD" id="SFLDS00003">
    <property type="entry name" value="Haloacid_Dehalogenase"/>
    <property type="match status" value="1"/>
</dbReference>
<dbReference type="Gene3D" id="1.10.150.240">
    <property type="entry name" value="Putative phosphatase, domain 2"/>
    <property type="match status" value="1"/>
</dbReference>
<dbReference type="Proteomes" id="UP000054771">
    <property type="component" value="Unassembled WGS sequence"/>
</dbReference>
<dbReference type="GO" id="GO:0050308">
    <property type="term" value="F:sugar-phosphatase activity"/>
    <property type="evidence" value="ECO:0007669"/>
    <property type="project" value="TreeGrafter"/>
</dbReference>
<keyword evidence="2" id="KW-1185">Reference proteome</keyword>
<dbReference type="InterPro" id="IPR041492">
    <property type="entry name" value="HAD_2"/>
</dbReference>
<dbReference type="STRING" id="454130.A0A0U5CR93"/>
<accession>A0A0U5CR93</accession>
<dbReference type="FunFam" id="1.10.150.240:FF:000013">
    <property type="entry name" value="Glycerol-3-phosphate phosphatase (GppA)"/>
    <property type="match status" value="1"/>
</dbReference>
<dbReference type="Gene3D" id="3.40.50.1000">
    <property type="entry name" value="HAD superfamily/HAD-like"/>
    <property type="match status" value="1"/>
</dbReference>